<protein>
    <submittedName>
        <fullName evidence="6">Uncharacterized protein</fullName>
    </submittedName>
</protein>
<reference evidence="6 7" key="1">
    <citation type="journal article" date="2010" name="Nature">
        <title>The Ectocarpus genome and the independent evolution of multicellularity in brown algae.</title>
        <authorList>
            <person name="Cock J.M."/>
            <person name="Sterck L."/>
            <person name="Rouze P."/>
            <person name="Scornet D."/>
            <person name="Allen A.E."/>
            <person name="Amoutzias G."/>
            <person name="Anthouard V."/>
            <person name="Artiguenave F."/>
            <person name="Aury J.M."/>
            <person name="Badger J.H."/>
            <person name="Beszteri B."/>
            <person name="Billiau K."/>
            <person name="Bonnet E."/>
            <person name="Bothwell J.H."/>
            <person name="Bowler C."/>
            <person name="Boyen C."/>
            <person name="Brownlee C."/>
            <person name="Carrano C.J."/>
            <person name="Charrier B."/>
            <person name="Cho G.Y."/>
            <person name="Coelho S.M."/>
            <person name="Collen J."/>
            <person name="Corre E."/>
            <person name="Da Silva C."/>
            <person name="Delage L."/>
            <person name="Delaroque N."/>
            <person name="Dittami S.M."/>
            <person name="Doulbeau S."/>
            <person name="Elias M."/>
            <person name="Farnham G."/>
            <person name="Gachon C.M."/>
            <person name="Gschloessl B."/>
            <person name="Heesch S."/>
            <person name="Jabbari K."/>
            <person name="Jubin C."/>
            <person name="Kawai H."/>
            <person name="Kimura K."/>
            <person name="Kloareg B."/>
            <person name="Kupper F.C."/>
            <person name="Lang D."/>
            <person name="Le Bail A."/>
            <person name="Leblanc C."/>
            <person name="Lerouge P."/>
            <person name="Lohr M."/>
            <person name="Lopez P.J."/>
            <person name="Martens C."/>
            <person name="Maumus F."/>
            <person name="Michel G."/>
            <person name="Miranda-Saavedra D."/>
            <person name="Morales J."/>
            <person name="Moreau H."/>
            <person name="Motomura T."/>
            <person name="Nagasato C."/>
            <person name="Napoli C.A."/>
            <person name="Nelson D.R."/>
            <person name="Nyvall-Collen P."/>
            <person name="Peters A.F."/>
            <person name="Pommier C."/>
            <person name="Potin P."/>
            <person name="Poulain J."/>
            <person name="Quesneville H."/>
            <person name="Read B."/>
            <person name="Rensing S.A."/>
            <person name="Ritter A."/>
            <person name="Rousvoal S."/>
            <person name="Samanta M."/>
            <person name="Samson G."/>
            <person name="Schroeder D.C."/>
            <person name="Segurens B."/>
            <person name="Strittmatter M."/>
            <person name="Tonon T."/>
            <person name="Tregear J.W."/>
            <person name="Valentin K."/>
            <person name="von Dassow P."/>
            <person name="Yamagishi T."/>
            <person name="Van de Peer Y."/>
            <person name="Wincker P."/>
        </authorList>
    </citation>
    <scope>NUCLEOTIDE SEQUENCE [LARGE SCALE GENOMIC DNA]</scope>
    <source>
        <strain evidence="7">Ec32 / CCAP1310/4</strain>
    </source>
</reference>
<dbReference type="PANTHER" id="PTHR33091:SF29">
    <property type="entry name" value="SUBTILISIN INHIBITOR 1"/>
    <property type="match status" value="1"/>
</dbReference>
<name>D7G6N7_ECTSI</name>
<dbReference type="InterPro" id="IPR000864">
    <property type="entry name" value="Prot_inh_pot1"/>
</dbReference>
<feature type="region of interest" description="Disordered" evidence="4">
    <location>
        <begin position="26"/>
        <end position="80"/>
    </location>
</feature>
<keyword evidence="3" id="KW-0722">Serine protease inhibitor</keyword>
<dbReference type="InterPro" id="IPR036354">
    <property type="entry name" value="Prot_inh_pot1_sf"/>
</dbReference>
<dbReference type="Gene3D" id="3.30.10.10">
    <property type="entry name" value="Trypsin Inhibitor V, subunit A"/>
    <property type="match status" value="1"/>
</dbReference>
<keyword evidence="2" id="KW-0646">Protease inhibitor</keyword>
<feature type="chain" id="PRO_5003095827" evidence="5">
    <location>
        <begin position="27"/>
        <end position="145"/>
    </location>
</feature>
<evidence type="ECO:0000256" key="3">
    <source>
        <dbReference type="ARBA" id="ARBA00022900"/>
    </source>
</evidence>
<dbReference type="PRINTS" id="PR00292">
    <property type="entry name" value="POTATOINHBTR"/>
</dbReference>
<accession>D7G6N7</accession>
<keyword evidence="5" id="KW-0732">Signal</keyword>
<dbReference type="GO" id="GO:0004867">
    <property type="term" value="F:serine-type endopeptidase inhibitor activity"/>
    <property type="evidence" value="ECO:0007669"/>
    <property type="project" value="UniProtKB-KW"/>
</dbReference>
<keyword evidence="7" id="KW-1185">Reference proteome</keyword>
<evidence type="ECO:0000256" key="1">
    <source>
        <dbReference type="ARBA" id="ARBA00008210"/>
    </source>
</evidence>
<dbReference type="Pfam" id="PF00280">
    <property type="entry name" value="potato_inhibit"/>
    <property type="match status" value="1"/>
</dbReference>
<feature type="signal peptide" evidence="5">
    <location>
        <begin position="1"/>
        <end position="26"/>
    </location>
</feature>
<dbReference type="EMBL" id="FN649752">
    <property type="protein sequence ID" value="CBJ27622.1"/>
    <property type="molecule type" value="Genomic_DNA"/>
</dbReference>
<dbReference type="SUPFAM" id="SSF54654">
    <property type="entry name" value="CI-2 family of serine protease inhibitors"/>
    <property type="match status" value="1"/>
</dbReference>
<evidence type="ECO:0000313" key="6">
    <source>
        <dbReference type="EMBL" id="CBJ27622.1"/>
    </source>
</evidence>
<feature type="compositionally biased region" description="Basic and acidic residues" evidence="4">
    <location>
        <begin position="60"/>
        <end position="69"/>
    </location>
</feature>
<dbReference type="GO" id="GO:0009611">
    <property type="term" value="P:response to wounding"/>
    <property type="evidence" value="ECO:0007669"/>
    <property type="project" value="InterPro"/>
</dbReference>
<organism evidence="6 7">
    <name type="scientific">Ectocarpus siliculosus</name>
    <name type="common">Brown alga</name>
    <name type="synonym">Conferva siliculosa</name>
    <dbReference type="NCBI Taxonomy" id="2880"/>
    <lineage>
        <taxon>Eukaryota</taxon>
        <taxon>Sar</taxon>
        <taxon>Stramenopiles</taxon>
        <taxon>Ochrophyta</taxon>
        <taxon>PX clade</taxon>
        <taxon>Phaeophyceae</taxon>
        <taxon>Ectocarpales</taxon>
        <taxon>Ectocarpaceae</taxon>
        <taxon>Ectocarpus</taxon>
    </lineage>
</organism>
<evidence type="ECO:0000256" key="2">
    <source>
        <dbReference type="ARBA" id="ARBA00022690"/>
    </source>
</evidence>
<comment type="similarity">
    <text evidence="1">Belongs to the protease inhibitor I13 (potato type I serine protease inhibitor) family.</text>
</comment>
<gene>
    <name evidence="6" type="ORF">Esi_0079_0059</name>
</gene>
<evidence type="ECO:0000256" key="5">
    <source>
        <dbReference type="SAM" id="SignalP"/>
    </source>
</evidence>
<dbReference type="Proteomes" id="UP000002630">
    <property type="component" value="Linkage Group LG27"/>
</dbReference>
<proteinExistence type="inferred from homology"/>
<sequence>MRFASFPKATALLLAATLPSAPMAEAGHAGEAGMEKAKEASSRGLAEEGVTEEVMVGELPRSHPHEKEKKQRKPRMATMGVQQTWKECVGMDVEEAVEMIKAARPDLRKITKVPEGAMVTMDMRTDRVRIYYDKENIVTRPPRVG</sequence>
<dbReference type="InParanoid" id="D7G6N7"/>
<evidence type="ECO:0000313" key="7">
    <source>
        <dbReference type="Proteomes" id="UP000002630"/>
    </source>
</evidence>
<evidence type="ECO:0000256" key="4">
    <source>
        <dbReference type="SAM" id="MobiDB-lite"/>
    </source>
</evidence>
<dbReference type="AlphaFoldDB" id="D7G6N7"/>
<dbReference type="OrthoDB" id="10013825at2759"/>
<dbReference type="EMBL" id="FN649025">
    <property type="protein sequence ID" value="CBJ27622.1"/>
    <property type="molecule type" value="Genomic_DNA"/>
</dbReference>
<dbReference type="PANTHER" id="PTHR33091">
    <property type="entry name" value="PROTEIN, PUTATIVE, EXPRESSED-RELATED"/>
    <property type="match status" value="1"/>
</dbReference>